<evidence type="ECO:0000313" key="2">
    <source>
        <dbReference type="EMBL" id="SAL21575.1"/>
    </source>
</evidence>
<reference evidence="2 3" key="1">
    <citation type="submission" date="2016-01" db="EMBL/GenBank/DDBJ databases">
        <authorList>
            <person name="Oliw E.H."/>
        </authorList>
    </citation>
    <scope>NUCLEOTIDE SEQUENCE [LARGE SCALE GENOMIC DNA]</scope>
    <source>
        <strain evidence="2">LMG 22029</strain>
    </source>
</reference>
<accession>A0A158FP86</accession>
<dbReference type="AlphaFoldDB" id="A0A158FP86"/>
<evidence type="ECO:0000256" key="1">
    <source>
        <dbReference type="SAM" id="MobiDB-lite"/>
    </source>
</evidence>
<proteinExistence type="predicted"/>
<dbReference type="Proteomes" id="UP000054893">
    <property type="component" value="Unassembled WGS sequence"/>
</dbReference>
<name>A0A158FP86_CABSO</name>
<gene>
    <name evidence="2" type="ORF">AWB64_01597</name>
</gene>
<organism evidence="2 3">
    <name type="scientific">Caballeronia sordidicola</name>
    <name type="common">Burkholderia sordidicola</name>
    <dbReference type="NCBI Taxonomy" id="196367"/>
    <lineage>
        <taxon>Bacteria</taxon>
        <taxon>Pseudomonadati</taxon>
        <taxon>Pseudomonadota</taxon>
        <taxon>Betaproteobacteria</taxon>
        <taxon>Burkholderiales</taxon>
        <taxon>Burkholderiaceae</taxon>
        <taxon>Caballeronia</taxon>
    </lineage>
</organism>
<dbReference type="EMBL" id="FCOC02000003">
    <property type="protein sequence ID" value="SAL21575.1"/>
    <property type="molecule type" value="Genomic_DNA"/>
</dbReference>
<evidence type="ECO:0000313" key="3">
    <source>
        <dbReference type="Proteomes" id="UP000054893"/>
    </source>
</evidence>
<feature type="region of interest" description="Disordered" evidence="1">
    <location>
        <begin position="44"/>
        <end position="63"/>
    </location>
</feature>
<sequence length="63" mass="6995">MSLVKLHLRIAEDKGPVSQFGKKPSPCITQDMFRIATKLNEVNSTPFSHASSPHQNTLIGSFR</sequence>
<protein>
    <submittedName>
        <fullName evidence="2">Uncharacterized protein</fullName>
    </submittedName>
</protein>